<dbReference type="Pfam" id="PF00111">
    <property type="entry name" value="Fer2"/>
    <property type="match status" value="1"/>
</dbReference>
<evidence type="ECO:0000259" key="1">
    <source>
        <dbReference type="PROSITE" id="PS51085"/>
    </source>
</evidence>
<dbReference type="InterPro" id="IPR001041">
    <property type="entry name" value="2Fe-2S_ferredoxin-type"/>
</dbReference>
<name>A0A2N3J8E0_AERSO</name>
<evidence type="ECO:0000313" key="3">
    <source>
        <dbReference type="Proteomes" id="UP000233467"/>
    </source>
</evidence>
<dbReference type="EMBL" id="NQMM01000006">
    <property type="protein sequence ID" value="PKQ82804.1"/>
    <property type="molecule type" value="Genomic_DNA"/>
</dbReference>
<dbReference type="SUPFAM" id="SSF54292">
    <property type="entry name" value="2Fe-2S ferredoxin-like"/>
    <property type="match status" value="1"/>
</dbReference>
<proteinExistence type="predicted"/>
<keyword evidence="3" id="KW-1185">Reference proteome</keyword>
<dbReference type="InterPro" id="IPR006058">
    <property type="entry name" value="2Fe2S_fd_BS"/>
</dbReference>
<accession>A0A2N3J8E0</accession>
<dbReference type="RefSeq" id="WP_101323332.1">
    <property type="nucleotide sequence ID" value="NZ_NQML01000005.1"/>
</dbReference>
<dbReference type="AlphaFoldDB" id="A0A2N3J8E0"/>
<dbReference type="PROSITE" id="PS51085">
    <property type="entry name" value="2FE2S_FER_2"/>
    <property type="match status" value="1"/>
</dbReference>
<feature type="domain" description="2Fe-2S ferredoxin-type" evidence="1">
    <location>
        <begin position="1"/>
        <end position="87"/>
    </location>
</feature>
<sequence length="87" mass="9576">MPSITFLESGVVIDSPDPIRLLDMDDHIRFACRAGNCGTCTINVVEGLEQLSALTPKEQRLFALTKQTDSNLRLACQCKVLGDVILR</sequence>
<reference evidence="2 3" key="1">
    <citation type="journal article" date="2017" name="Front. Microbiol.">
        <title>Strong Genomic and Phenotypic Heterogeneity in the Aeromonas sobria Species Complex.</title>
        <authorList>
            <person name="Gauthier J."/>
            <person name="Vincent A.T."/>
            <person name="Charette S.J."/>
            <person name="Derome N."/>
        </authorList>
    </citation>
    <scope>NUCLEOTIDE SEQUENCE [LARGE SCALE GENOMIC DNA]</scope>
    <source>
        <strain evidence="2 3">TM18</strain>
    </source>
</reference>
<dbReference type="InterPro" id="IPR036010">
    <property type="entry name" value="2Fe-2S_ferredoxin-like_sf"/>
</dbReference>
<dbReference type="InterPro" id="IPR012675">
    <property type="entry name" value="Beta-grasp_dom_sf"/>
</dbReference>
<protein>
    <submittedName>
        <fullName evidence="2">Ferredoxin</fullName>
    </submittedName>
</protein>
<dbReference type="GO" id="GO:0051537">
    <property type="term" value="F:2 iron, 2 sulfur cluster binding"/>
    <property type="evidence" value="ECO:0007669"/>
    <property type="project" value="InterPro"/>
</dbReference>
<dbReference type="Gene3D" id="3.10.20.30">
    <property type="match status" value="1"/>
</dbReference>
<comment type="caution">
    <text evidence="2">The sequence shown here is derived from an EMBL/GenBank/DDBJ whole genome shotgun (WGS) entry which is preliminary data.</text>
</comment>
<dbReference type="Proteomes" id="UP000233467">
    <property type="component" value="Unassembled WGS sequence"/>
</dbReference>
<evidence type="ECO:0000313" key="2">
    <source>
        <dbReference type="EMBL" id="PKQ82804.1"/>
    </source>
</evidence>
<gene>
    <name evidence="2" type="ORF">CJP16_01440</name>
</gene>
<dbReference type="CDD" id="cd00207">
    <property type="entry name" value="fer2"/>
    <property type="match status" value="1"/>
</dbReference>
<organism evidence="2 3">
    <name type="scientific">Aeromonas sobria</name>
    <dbReference type="NCBI Taxonomy" id="646"/>
    <lineage>
        <taxon>Bacteria</taxon>
        <taxon>Pseudomonadati</taxon>
        <taxon>Pseudomonadota</taxon>
        <taxon>Gammaproteobacteria</taxon>
        <taxon>Aeromonadales</taxon>
        <taxon>Aeromonadaceae</taxon>
        <taxon>Aeromonas</taxon>
    </lineage>
</organism>
<dbReference type="PROSITE" id="PS00197">
    <property type="entry name" value="2FE2S_FER_1"/>
    <property type="match status" value="1"/>
</dbReference>